<reference evidence="5" key="1">
    <citation type="submission" date="2016-10" db="EMBL/GenBank/DDBJ databases">
        <authorList>
            <person name="Varghese N."/>
            <person name="Submissions S."/>
        </authorList>
    </citation>
    <scope>NUCLEOTIDE SEQUENCE [LARGE SCALE GENOMIC DNA]</scope>
    <source>
        <strain evidence="5">CGMCC 1.6763</strain>
    </source>
</reference>
<keyword evidence="1" id="KW-0808">Transferase</keyword>
<gene>
    <name evidence="4" type="ORF">SAMN04488127_1795</name>
</gene>
<dbReference type="CDD" id="cd04301">
    <property type="entry name" value="NAT_SF"/>
    <property type="match status" value="1"/>
</dbReference>
<keyword evidence="2" id="KW-0012">Acyltransferase</keyword>
<evidence type="ECO:0000259" key="3">
    <source>
        <dbReference type="PROSITE" id="PS51186"/>
    </source>
</evidence>
<dbReference type="SUPFAM" id="SSF55729">
    <property type="entry name" value="Acyl-CoA N-acyltransferases (Nat)"/>
    <property type="match status" value="1"/>
</dbReference>
<dbReference type="OrthoDB" id="6382410at2"/>
<evidence type="ECO:0000313" key="5">
    <source>
        <dbReference type="Proteomes" id="UP000199200"/>
    </source>
</evidence>
<dbReference type="AlphaFoldDB" id="A0A1H6YSK8"/>
<sequence>MGSHSLLKGYKVSVATSRESDQIICLLKDVAKWLKEQKVDQWGFLAGGGEDEEIKQAINKGETFIVNKDGEAVATFTLCQQQSWWDQHTWGKLSDEAIYLHRLAVRPSEIGSGLGKIVLQWLETDLKDQGKSTLRLDCVRDNFKLNNFYLSNGFNKVGETDGHSLYQKSLL</sequence>
<dbReference type="PANTHER" id="PTHR43877">
    <property type="entry name" value="AMINOALKYLPHOSPHONATE N-ACETYLTRANSFERASE-RELATED-RELATED"/>
    <property type="match status" value="1"/>
</dbReference>
<dbReference type="InterPro" id="IPR050832">
    <property type="entry name" value="Bact_Acetyltransf"/>
</dbReference>
<dbReference type="STRING" id="426757.SAMN04488127_1795"/>
<dbReference type="RefSeq" id="WP_092052509.1">
    <property type="nucleotide sequence ID" value="NZ_FNZF01000003.1"/>
</dbReference>
<dbReference type="InterPro" id="IPR000182">
    <property type="entry name" value="GNAT_dom"/>
</dbReference>
<dbReference type="Pfam" id="PF00583">
    <property type="entry name" value="Acetyltransf_1"/>
    <property type="match status" value="1"/>
</dbReference>
<organism evidence="4 5">
    <name type="scientific">Bhargavaea ginsengi</name>
    <dbReference type="NCBI Taxonomy" id="426757"/>
    <lineage>
        <taxon>Bacteria</taxon>
        <taxon>Bacillati</taxon>
        <taxon>Bacillota</taxon>
        <taxon>Bacilli</taxon>
        <taxon>Bacillales</taxon>
        <taxon>Caryophanaceae</taxon>
        <taxon>Bhargavaea</taxon>
    </lineage>
</organism>
<dbReference type="PANTHER" id="PTHR43877:SF2">
    <property type="entry name" value="AMINOALKYLPHOSPHONATE N-ACETYLTRANSFERASE-RELATED"/>
    <property type="match status" value="1"/>
</dbReference>
<keyword evidence="5" id="KW-1185">Reference proteome</keyword>
<evidence type="ECO:0000256" key="2">
    <source>
        <dbReference type="ARBA" id="ARBA00023315"/>
    </source>
</evidence>
<dbReference type="EMBL" id="FNZF01000003">
    <property type="protein sequence ID" value="SEJ44271.1"/>
    <property type="molecule type" value="Genomic_DNA"/>
</dbReference>
<feature type="domain" description="N-acetyltransferase" evidence="3">
    <location>
        <begin position="10"/>
        <end position="171"/>
    </location>
</feature>
<evidence type="ECO:0000256" key="1">
    <source>
        <dbReference type="ARBA" id="ARBA00022679"/>
    </source>
</evidence>
<protein>
    <recommendedName>
        <fullName evidence="3">N-acetyltransferase domain-containing protein</fullName>
    </recommendedName>
</protein>
<proteinExistence type="predicted"/>
<name>A0A1H6YSK8_9BACL</name>
<dbReference type="Gene3D" id="3.40.630.30">
    <property type="match status" value="1"/>
</dbReference>
<dbReference type="InterPro" id="IPR016181">
    <property type="entry name" value="Acyl_CoA_acyltransferase"/>
</dbReference>
<accession>A0A1H6YSK8</accession>
<dbReference type="PROSITE" id="PS51186">
    <property type="entry name" value="GNAT"/>
    <property type="match status" value="1"/>
</dbReference>
<dbReference type="Proteomes" id="UP000199200">
    <property type="component" value="Unassembled WGS sequence"/>
</dbReference>
<evidence type="ECO:0000313" key="4">
    <source>
        <dbReference type="EMBL" id="SEJ44271.1"/>
    </source>
</evidence>
<dbReference type="GO" id="GO:0016747">
    <property type="term" value="F:acyltransferase activity, transferring groups other than amino-acyl groups"/>
    <property type="evidence" value="ECO:0007669"/>
    <property type="project" value="InterPro"/>
</dbReference>